<evidence type="ECO:0000256" key="7">
    <source>
        <dbReference type="ARBA" id="ARBA00022801"/>
    </source>
</evidence>
<dbReference type="GO" id="GO:0009254">
    <property type="term" value="P:peptidoglycan turnover"/>
    <property type="evidence" value="ECO:0007669"/>
    <property type="project" value="TreeGrafter"/>
</dbReference>
<comment type="cofactor">
    <cofactor evidence="2">
        <name>Zn(2+)</name>
        <dbReference type="ChEBI" id="CHEBI:29105"/>
    </cofactor>
</comment>
<dbReference type="InterPro" id="IPR051206">
    <property type="entry name" value="NAMLAA_amidase_2"/>
</dbReference>
<dbReference type="PANTHER" id="PTHR30417">
    <property type="entry name" value="N-ACETYLMURAMOYL-L-ALANINE AMIDASE AMID"/>
    <property type="match status" value="1"/>
</dbReference>
<evidence type="ECO:0000256" key="3">
    <source>
        <dbReference type="ARBA" id="ARBA00004496"/>
    </source>
</evidence>
<keyword evidence="9" id="KW-0961">Cell wall biogenesis/degradation</keyword>
<dbReference type="GO" id="GO:0005737">
    <property type="term" value="C:cytoplasm"/>
    <property type="evidence" value="ECO:0007669"/>
    <property type="project" value="UniProtKB-SubCell"/>
</dbReference>
<evidence type="ECO:0000256" key="2">
    <source>
        <dbReference type="ARBA" id="ARBA00001947"/>
    </source>
</evidence>
<reference evidence="13" key="1">
    <citation type="submission" date="2018-05" db="EMBL/GenBank/DDBJ databases">
        <authorList>
            <person name="Lanie J.A."/>
            <person name="Ng W.-L."/>
            <person name="Kazmierczak K.M."/>
            <person name="Andrzejewski T.M."/>
            <person name="Davidsen T.M."/>
            <person name="Wayne K.J."/>
            <person name="Tettelin H."/>
            <person name="Glass J.I."/>
            <person name="Rusch D."/>
            <person name="Podicherti R."/>
            <person name="Tsui H.-C.T."/>
            <person name="Winkler M.E."/>
        </authorList>
    </citation>
    <scope>NUCLEOTIDE SEQUENCE</scope>
</reference>
<organism evidence="13">
    <name type="scientific">marine metagenome</name>
    <dbReference type="NCBI Taxonomy" id="408172"/>
    <lineage>
        <taxon>unclassified sequences</taxon>
        <taxon>metagenomes</taxon>
        <taxon>ecological metagenomes</taxon>
    </lineage>
</organism>
<accession>A0A381PQZ5</accession>
<keyword evidence="8" id="KW-0862">Zinc</keyword>
<evidence type="ECO:0000256" key="9">
    <source>
        <dbReference type="ARBA" id="ARBA00023316"/>
    </source>
</evidence>
<comment type="catalytic activity">
    <reaction evidence="1">
        <text>Hydrolyzes the link between N-acetylmuramoyl residues and L-amino acid residues in certain cell-wall glycopeptides.</text>
        <dbReference type="EC" id="3.5.1.28"/>
    </reaction>
</comment>
<evidence type="ECO:0000256" key="10">
    <source>
        <dbReference type="ARBA" id="ARBA00039257"/>
    </source>
</evidence>
<dbReference type="Gene3D" id="3.40.80.10">
    <property type="entry name" value="Peptidoglycan recognition protein-like"/>
    <property type="match status" value="1"/>
</dbReference>
<evidence type="ECO:0000256" key="1">
    <source>
        <dbReference type="ARBA" id="ARBA00001561"/>
    </source>
</evidence>
<gene>
    <name evidence="13" type="ORF">METZ01_LOCUS22296</name>
</gene>
<dbReference type="EMBL" id="UINC01001061">
    <property type="protein sequence ID" value="SUZ69442.1"/>
    <property type="molecule type" value="Genomic_DNA"/>
</dbReference>
<name>A0A381PQZ5_9ZZZZ</name>
<dbReference type="InterPro" id="IPR002502">
    <property type="entry name" value="Amidase_domain"/>
</dbReference>
<dbReference type="CDD" id="cd06583">
    <property type="entry name" value="PGRP"/>
    <property type="match status" value="1"/>
</dbReference>
<comment type="subcellular location">
    <subcellularLocation>
        <location evidence="3">Cytoplasm</location>
    </subcellularLocation>
</comment>
<evidence type="ECO:0000256" key="6">
    <source>
        <dbReference type="ARBA" id="ARBA00022723"/>
    </source>
</evidence>
<proteinExistence type="predicted"/>
<keyword evidence="5" id="KW-0963">Cytoplasm</keyword>
<dbReference type="SUPFAM" id="SSF55846">
    <property type="entry name" value="N-acetylmuramoyl-L-alanine amidase-like"/>
    <property type="match status" value="1"/>
</dbReference>
<evidence type="ECO:0000259" key="12">
    <source>
        <dbReference type="SMART" id="SM00644"/>
    </source>
</evidence>
<dbReference type="SMART" id="SM00644">
    <property type="entry name" value="Ami_2"/>
    <property type="match status" value="1"/>
</dbReference>
<evidence type="ECO:0000256" key="4">
    <source>
        <dbReference type="ARBA" id="ARBA00011901"/>
    </source>
</evidence>
<sequence>MSFTLYKNRLQGVRQLDSPNQSCRGSGDQIELLIIHNISLPPGEFGTGCIDDFFCNRLDMDSHPYFRKIEDLQVSSHLLIDRHGMVTQYVPFDKKAWHAGESSFRGRSSCNDFSIGIELEGTDHEPFLPEQYETLVGVTNSLLREYPYLNLTRILGHSDVAPGRKTDPGPFFDWEGYKNALDTLSNSKE</sequence>
<evidence type="ECO:0000313" key="13">
    <source>
        <dbReference type="EMBL" id="SUZ69442.1"/>
    </source>
</evidence>
<keyword evidence="7" id="KW-0378">Hydrolase</keyword>
<evidence type="ECO:0000256" key="8">
    <source>
        <dbReference type="ARBA" id="ARBA00022833"/>
    </source>
</evidence>
<dbReference type="EC" id="3.5.1.28" evidence="4"/>
<dbReference type="GO" id="GO:0046872">
    <property type="term" value="F:metal ion binding"/>
    <property type="evidence" value="ECO:0007669"/>
    <property type="project" value="UniProtKB-KW"/>
</dbReference>
<dbReference type="GO" id="GO:0009253">
    <property type="term" value="P:peptidoglycan catabolic process"/>
    <property type="evidence" value="ECO:0007669"/>
    <property type="project" value="InterPro"/>
</dbReference>
<evidence type="ECO:0000256" key="11">
    <source>
        <dbReference type="ARBA" id="ARBA00042615"/>
    </source>
</evidence>
<keyword evidence="6" id="KW-0479">Metal-binding</keyword>
<dbReference type="Pfam" id="PF01510">
    <property type="entry name" value="Amidase_2"/>
    <property type="match status" value="1"/>
</dbReference>
<evidence type="ECO:0000256" key="5">
    <source>
        <dbReference type="ARBA" id="ARBA00022490"/>
    </source>
</evidence>
<dbReference type="AlphaFoldDB" id="A0A381PQZ5"/>
<dbReference type="GO" id="GO:0008745">
    <property type="term" value="F:N-acetylmuramoyl-L-alanine amidase activity"/>
    <property type="evidence" value="ECO:0007669"/>
    <property type="project" value="UniProtKB-EC"/>
</dbReference>
<dbReference type="NCBIfam" id="NF008758">
    <property type="entry name" value="PRK11789.1"/>
    <property type="match status" value="1"/>
</dbReference>
<feature type="domain" description="N-acetylmuramoyl-L-alanine amidase" evidence="12">
    <location>
        <begin position="18"/>
        <end position="169"/>
    </location>
</feature>
<protein>
    <recommendedName>
        <fullName evidence="10">1,6-anhydro-N-acetylmuramyl-L-alanine amidase AmpD</fullName>
        <ecNumber evidence="4">3.5.1.28</ecNumber>
    </recommendedName>
    <alternativeName>
        <fullName evidence="11">N-acetylmuramoyl-L-alanine amidase</fullName>
    </alternativeName>
</protein>
<dbReference type="PANTHER" id="PTHR30417:SF4">
    <property type="entry name" value="1,6-ANHYDRO-N-ACETYLMURAMYL-L-ALANINE AMIDASE AMPD"/>
    <property type="match status" value="1"/>
</dbReference>
<dbReference type="InterPro" id="IPR036505">
    <property type="entry name" value="Amidase/PGRP_sf"/>
</dbReference>
<dbReference type="GO" id="GO:0071555">
    <property type="term" value="P:cell wall organization"/>
    <property type="evidence" value="ECO:0007669"/>
    <property type="project" value="UniProtKB-KW"/>
</dbReference>